<keyword evidence="6" id="KW-0813">Transport</keyword>
<evidence type="ECO:0000313" key="9">
    <source>
        <dbReference type="Proteomes" id="UP000704762"/>
    </source>
</evidence>
<dbReference type="PANTHER" id="PTHR30614:SF0">
    <property type="entry name" value="L-CYSTINE TRANSPORT SYSTEM PERMEASE PROTEIN TCYL"/>
    <property type="match status" value="1"/>
</dbReference>
<dbReference type="Pfam" id="PF00528">
    <property type="entry name" value="BPD_transp_1"/>
    <property type="match status" value="1"/>
</dbReference>
<feature type="transmembrane region" description="Helical" evidence="6">
    <location>
        <begin position="272"/>
        <end position="293"/>
    </location>
</feature>
<feature type="transmembrane region" description="Helical" evidence="6">
    <location>
        <begin position="160"/>
        <end position="181"/>
    </location>
</feature>
<evidence type="ECO:0000256" key="4">
    <source>
        <dbReference type="ARBA" id="ARBA00022989"/>
    </source>
</evidence>
<comment type="similarity">
    <text evidence="6">Belongs to the binding-protein-dependent transport system permease family.</text>
</comment>
<feature type="transmembrane region" description="Helical" evidence="6">
    <location>
        <begin position="248"/>
        <end position="266"/>
    </location>
</feature>
<reference evidence="8 9" key="1">
    <citation type="submission" date="2021-01" db="EMBL/GenBank/DDBJ databases">
        <title>Sequencing the genomes of 1000 actinobacteria strains.</title>
        <authorList>
            <person name="Klenk H.-P."/>
        </authorList>
    </citation>
    <scope>NUCLEOTIDE SEQUENCE [LARGE SCALE GENOMIC DNA]</scope>
    <source>
        <strain evidence="8 9">DSM 18662</strain>
    </source>
</reference>
<dbReference type="InterPro" id="IPR043429">
    <property type="entry name" value="ArtM/GltK/GlnP/TcyL/YhdX-like"/>
</dbReference>
<feature type="transmembrane region" description="Helical" evidence="6">
    <location>
        <begin position="76"/>
        <end position="97"/>
    </location>
</feature>
<accession>A0ABS2REK9</accession>
<keyword evidence="3" id="KW-0029">Amino-acid transport</keyword>
<keyword evidence="9" id="KW-1185">Reference proteome</keyword>
<evidence type="ECO:0000256" key="1">
    <source>
        <dbReference type="ARBA" id="ARBA00004141"/>
    </source>
</evidence>
<protein>
    <submittedName>
        <fullName evidence="8">Polar amino acid transport system permease protein</fullName>
    </submittedName>
</protein>
<dbReference type="Proteomes" id="UP000704762">
    <property type="component" value="Unassembled WGS sequence"/>
</dbReference>
<dbReference type="Gene3D" id="1.10.3720.10">
    <property type="entry name" value="MetI-like"/>
    <property type="match status" value="1"/>
</dbReference>
<keyword evidence="5 6" id="KW-0472">Membrane</keyword>
<name>A0ABS2REK9_9ACTN</name>
<dbReference type="InterPro" id="IPR000515">
    <property type="entry name" value="MetI-like"/>
</dbReference>
<dbReference type="RefSeq" id="WP_204916114.1">
    <property type="nucleotide sequence ID" value="NZ_BAAAQP010000003.1"/>
</dbReference>
<sequence length="326" mass="35652">MTEKVEAEQALQQEERPGRIDAVPVRHYGRWLAVAVITVLLLMLLNMLIFNPVFNWPFVLEVMNQAPVIDGLLKGTLLVTLLTMVLGVVGGVILAVMRLSENPVLRSVSWAYTWFFRSVPRIVLLTIMGAAMGLIFPQGIALGVPFDWKLIDWLGLSGDWRFLTLDANTLFSGFMGAVLGLGASEAAYMAEIARAGILSVDVGQQEAAQAVGMSRRQSMIRIVLPQAMRVIVPPTGNETIAMMKDTSLLIALPLTAELFYQVSAIGSRTYQIVPSYLAAVVYYLVITSILMVGQSYLERRFGRGFGTTVKSDKAKAEIGLQAGLAK</sequence>
<evidence type="ECO:0000256" key="3">
    <source>
        <dbReference type="ARBA" id="ARBA00022970"/>
    </source>
</evidence>
<evidence type="ECO:0000313" key="8">
    <source>
        <dbReference type="EMBL" id="MBM7797424.1"/>
    </source>
</evidence>
<dbReference type="PROSITE" id="PS50928">
    <property type="entry name" value="ABC_TM1"/>
    <property type="match status" value="1"/>
</dbReference>
<keyword evidence="2 6" id="KW-0812">Transmembrane</keyword>
<evidence type="ECO:0000256" key="5">
    <source>
        <dbReference type="ARBA" id="ARBA00023136"/>
    </source>
</evidence>
<feature type="domain" description="ABC transmembrane type-1" evidence="7">
    <location>
        <begin position="73"/>
        <end position="291"/>
    </location>
</feature>
<feature type="transmembrane region" description="Helical" evidence="6">
    <location>
        <begin position="31"/>
        <end position="56"/>
    </location>
</feature>
<dbReference type="CDD" id="cd06261">
    <property type="entry name" value="TM_PBP2"/>
    <property type="match status" value="1"/>
</dbReference>
<dbReference type="EMBL" id="JAFBCF010000001">
    <property type="protein sequence ID" value="MBM7797424.1"/>
    <property type="molecule type" value="Genomic_DNA"/>
</dbReference>
<evidence type="ECO:0000256" key="2">
    <source>
        <dbReference type="ARBA" id="ARBA00022692"/>
    </source>
</evidence>
<evidence type="ECO:0000256" key="6">
    <source>
        <dbReference type="RuleBase" id="RU363032"/>
    </source>
</evidence>
<dbReference type="PANTHER" id="PTHR30614">
    <property type="entry name" value="MEMBRANE COMPONENT OF AMINO ACID ABC TRANSPORTER"/>
    <property type="match status" value="1"/>
</dbReference>
<gene>
    <name evidence="8" type="ORF">JOE57_000345</name>
</gene>
<dbReference type="InterPro" id="IPR035906">
    <property type="entry name" value="MetI-like_sf"/>
</dbReference>
<organism evidence="8 9">
    <name type="scientific">Microlunatus panaciterrae</name>
    <dbReference type="NCBI Taxonomy" id="400768"/>
    <lineage>
        <taxon>Bacteria</taxon>
        <taxon>Bacillati</taxon>
        <taxon>Actinomycetota</taxon>
        <taxon>Actinomycetes</taxon>
        <taxon>Propionibacteriales</taxon>
        <taxon>Propionibacteriaceae</taxon>
        <taxon>Microlunatus</taxon>
    </lineage>
</organism>
<comment type="caution">
    <text evidence="8">The sequence shown here is derived from an EMBL/GenBank/DDBJ whole genome shotgun (WGS) entry which is preliminary data.</text>
</comment>
<comment type="subcellular location">
    <subcellularLocation>
        <location evidence="6">Cell membrane</location>
        <topology evidence="6">Multi-pass membrane protein</topology>
    </subcellularLocation>
    <subcellularLocation>
        <location evidence="1">Membrane</location>
        <topology evidence="1">Multi-pass membrane protein</topology>
    </subcellularLocation>
</comment>
<proteinExistence type="inferred from homology"/>
<evidence type="ECO:0000259" key="7">
    <source>
        <dbReference type="PROSITE" id="PS50928"/>
    </source>
</evidence>
<keyword evidence="4 6" id="KW-1133">Transmembrane helix</keyword>
<dbReference type="SUPFAM" id="SSF161098">
    <property type="entry name" value="MetI-like"/>
    <property type="match status" value="1"/>
</dbReference>
<feature type="transmembrane region" description="Helical" evidence="6">
    <location>
        <begin position="118"/>
        <end position="140"/>
    </location>
</feature>